<evidence type="ECO:0000256" key="4">
    <source>
        <dbReference type="ARBA" id="ARBA00023002"/>
    </source>
</evidence>
<dbReference type="Pfam" id="PF00067">
    <property type="entry name" value="p450"/>
    <property type="match status" value="1"/>
</dbReference>
<comment type="similarity">
    <text evidence="1 7">Belongs to the cytochrome P450 family.</text>
</comment>
<dbReference type="FunFam" id="1.10.630.10:FF:000018">
    <property type="entry name" value="Cytochrome P450 monooxygenase"/>
    <property type="match status" value="1"/>
</dbReference>
<evidence type="ECO:0000256" key="6">
    <source>
        <dbReference type="ARBA" id="ARBA00023033"/>
    </source>
</evidence>
<dbReference type="PRINTS" id="PR00385">
    <property type="entry name" value="P450"/>
</dbReference>
<dbReference type="PRINTS" id="PR00359">
    <property type="entry name" value="BP450"/>
</dbReference>
<dbReference type="EMBL" id="BSEV01000030">
    <property type="protein sequence ID" value="GLK14223.1"/>
    <property type="molecule type" value="Genomic_DNA"/>
</dbReference>
<dbReference type="RefSeq" id="WP_271222470.1">
    <property type="nucleotide sequence ID" value="NZ_BAAAVD010000013.1"/>
</dbReference>
<evidence type="ECO:0000256" key="5">
    <source>
        <dbReference type="ARBA" id="ARBA00023004"/>
    </source>
</evidence>
<reference evidence="9" key="1">
    <citation type="journal article" date="2014" name="Int. J. Syst. Evol. Microbiol.">
        <title>Complete genome sequence of Corynebacterium casei LMG S-19264T (=DSM 44701T), isolated from a smear-ripened cheese.</title>
        <authorList>
            <consortium name="US DOE Joint Genome Institute (JGI-PGF)"/>
            <person name="Walter F."/>
            <person name="Albersmeier A."/>
            <person name="Kalinowski J."/>
            <person name="Ruckert C."/>
        </authorList>
    </citation>
    <scope>NUCLEOTIDE SEQUENCE</scope>
    <source>
        <strain evidence="9">VKM Ac-2007</strain>
    </source>
</reference>
<dbReference type="PROSITE" id="PS00086">
    <property type="entry name" value="CYTOCHROME_P450"/>
    <property type="match status" value="1"/>
</dbReference>
<name>A0A9W6I9Q1_9ACTN</name>
<evidence type="ECO:0000256" key="1">
    <source>
        <dbReference type="ARBA" id="ARBA00010617"/>
    </source>
</evidence>
<sequence length="405" mass="45057">MAQSFPVPRTCPFAPPDDYGRLREEAPLVRTRLPGGDVWLVTRHAEAQQVLTDPRVSTDPMTPGHPMAAFSERPPTEEELRVRTRFQAGQFIDMDPPEHGVYRRMLIPEFTVRRIREMRPGIQETVDLLIDEMLKQGSSADLVEAFGLAVPSLVICRLLGVPYADHDFFQSRTRQLIGAGPGGSEDSFGAVTEIWDYLDGLIAEAERKPGDDLVGRLVTARRETGELSHDALVGMTFLLLVAGHETTANMIPLGVHTLLRDPAQLAALRADPDGWPAAVEELLRYHSIVDWVAFDRVATEDMEIGGQAVRAGEGMFVLGASANRDPRVFDRPDEFDIRRGARNHVAFGYGVHQCLGQNLARAELEIAYRTLFERIPGLRVVGEDDELPFKYDSVIFGLRALPVAW</sequence>
<evidence type="ECO:0000256" key="7">
    <source>
        <dbReference type="RuleBase" id="RU000461"/>
    </source>
</evidence>
<dbReference type="InterPro" id="IPR001128">
    <property type="entry name" value="Cyt_P450"/>
</dbReference>
<organism evidence="9 10">
    <name type="scientific">Streptosporangium carneum</name>
    <dbReference type="NCBI Taxonomy" id="47481"/>
    <lineage>
        <taxon>Bacteria</taxon>
        <taxon>Bacillati</taxon>
        <taxon>Actinomycetota</taxon>
        <taxon>Actinomycetes</taxon>
        <taxon>Streptosporangiales</taxon>
        <taxon>Streptosporangiaceae</taxon>
        <taxon>Streptosporangium</taxon>
    </lineage>
</organism>
<dbReference type="PANTHER" id="PTHR46696">
    <property type="entry name" value="P450, PUTATIVE (EUROFUNG)-RELATED"/>
    <property type="match status" value="1"/>
</dbReference>
<protein>
    <submittedName>
        <fullName evidence="9">Cytochrome P450</fullName>
    </submittedName>
</protein>
<dbReference type="GO" id="GO:0016705">
    <property type="term" value="F:oxidoreductase activity, acting on paired donors, with incorporation or reduction of molecular oxygen"/>
    <property type="evidence" value="ECO:0007669"/>
    <property type="project" value="InterPro"/>
</dbReference>
<evidence type="ECO:0000313" key="9">
    <source>
        <dbReference type="EMBL" id="GLK14223.1"/>
    </source>
</evidence>
<keyword evidence="2 7" id="KW-0349">Heme</keyword>
<gene>
    <name evidence="9" type="ORF">GCM10017600_76350</name>
</gene>
<dbReference type="InterPro" id="IPR017972">
    <property type="entry name" value="Cyt_P450_CS"/>
</dbReference>
<dbReference type="InterPro" id="IPR002397">
    <property type="entry name" value="Cyt_P450_B"/>
</dbReference>
<dbReference type="GO" id="GO:0020037">
    <property type="term" value="F:heme binding"/>
    <property type="evidence" value="ECO:0007669"/>
    <property type="project" value="InterPro"/>
</dbReference>
<feature type="region of interest" description="Disordered" evidence="8">
    <location>
        <begin position="55"/>
        <end position="75"/>
    </location>
</feature>
<keyword evidence="5 7" id="KW-0408">Iron</keyword>
<proteinExistence type="inferred from homology"/>
<dbReference type="GO" id="GO:0004497">
    <property type="term" value="F:monooxygenase activity"/>
    <property type="evidence" value="ECO:0007669"/>
    <property type="project" value="UniProtKB-KW"/>
</dbReference>
<keyword evidence="10" id="KW-1185">Reference proteome</keyword>
<evidence type="ECO:0000313" key="10">
    <source>
        <dbReference type="Proteomes" id="UP001143474"/>
    </source>
</evidence>
<dbReference type="AlphaFoldDB" id="A0A9W6I9Q1"/>
<keyword evidence="6 7" id="KW-0503">Monooxygenase</keyword>
<comment type="caution">
    <text evidence="9">The sequence shown here is derived from an EMBL/GenBank/DDBJ whole genome shotgun (WGS) entry which is preliminary data.</text>
</comment>
<dbReference type="Proteomes" id="UP001143474">
    <property type="component" value="Unassembled WGS sequence"/>
</dbReference>
<dbReference type="Gene3D" id="1.10.630.10">
    <property type="entry name" value="Cytochrome P450"/>
    <property type="match status" value="1"/>
</dbReference>
<keyword evidence="4 7" id="KW-0560">Oxidoreductase</keyword>
<keyword evidence="3 7" id="KW-0479">Metal-binding</keyword>
<dbReference type="InterPro" id="IPR036396">
    <property type="entry name" value="Cyt_P450_sf"/>
</dbReference>
<dbReference type="CDD" id="cd11030">
    <property type="entry name" value="CYP105-like"/>
    <property type="match status" value="1"/>
</dbReference>
<accession>A0A9W6I9Q1</accession>
<dbReference type="PANTHER" id="PTHR46696:SF1">
    <property type="entry name" value="CYTOCHROME P450 YJIB-RELATED"/>
    <property type="match status" value="1"/>
</dbReference>
<dbReference type="SUPFAM" id="SSF48264">
    <property type="entry name" value="Cytochrome P450"/>
    <property type="match status" value="1"/>
</dbReference>
<dbReference type="GO" id="GO:0005506">
    <property type="term" value="F:iron ion binding"/>
    <property type="evidence" value="ECO:0007669"/>
    <property type="project" value="InterPro"/>
</dbReference>
<evidence type="ECO:0000256" key="2">
    <source>
        <dbReference type="ARBA" id="ARBA00022617"/>
    </source>
</evidence>
<evidence type="ECO:0000256" key="8">
    <source>
        <dbReference type="SAM" id="MobiDB-lite"/>
    </source>
</evidence>
<reference evidence="9" key="2">
    <citation type="submission" date="2023-01" db="EMBL/GenBank/DDBJ databases">
        <authorList>
            <person name="Sun Q."/>
            <person name="Evtushenko L."/>
        </authorList>
    </citation>
    <scope>NUCLEOTIDE SEQUENCE</scope>
    <source>
        <strain evidence="9">VKM Ac-2007</strain>
    </source>
</reference>
<evidence type="ECO:0000256" key="3">
    <source>
        <dbReference type="ARBA" id="ARBA00022723"/>
    </source>
</evidence>